<dbReference type="Gene3D" id="3.90.950.10">
    <property type="match status" value="1"/>
</dbReference>
<feature type="region of interest" description="Disordered" evidence="4">
    <location>
        <begin position="1"/>
        <end position="57"/>
    </location>
</feature>
<dbReference type="SUPFAM" id="SSF52972">
    <property type="entry name" value="ITPase-like"/>
    <property type="match status" value="1"/>
</dbReference>
<sequence length="367" mass="39347">MMEESSDESAEIITKEEAELASRMQEDPQTPDSAVSKTDMTLQSPPGGANIGVSPPAPLPAFMNVGSNDSTQTPQTGISSIASGTPQQITMPSPSPVSTSKVTAPAPVATPYEVSTQIPVEMILDSPSDIPGGSTGLFGWFSGNRIVSKVMEKTKNSVESMITTLDPGMKEVIRSGGDVMVVVTSTKETKVGAVREAFQTVFGHATVIGVESQANTAAQPVGFTAGLKGAEERIQNLRHKGSLPESHPVISVEGFIVEMLPDRWYEISCLLLQDPVQHIELQMFSQPTPIPAEYILKAQDATPSDYPQRWSGLKVTIGQVIEQSQPHIGHADWQTALVGVSRRESLLLAAKALAYMYKERLPTSFVS</sequence>
<feature type="domain" description="Non-canonical purine NTP phosphatase/PRRC1" evidence="5">
    <location>
        <begin position="185"/>
        <end position="293"/>
    </location>
</feature>
<organism evidence="6 7">
    <name type="scientific">Mizuhopecten yessoensis</name>
    <name type="common">Japanese scallop</name>
    <name type="synonym">Patinopecten yessoensis</name>
    <dbReference type="NCBI Taxonomy" id="6573"/>
    <lineage>
        <taxon>Eukaryota</taxon>
        <taxon>Metazoa</taxon>
        <taxon>Spiralia</taxon>
        <taxon>Lophotrochozoa</taxon>
        <taxon>Mollusca</taxon>
        <taxon>Bivalvia</taxon>
        <taxon>Autobranchia</taxon>
        <taxon>Pteriomorphia</taxon>
        <taxon>Pectinida</taxon>
        <taxon>Pectinoidea</taxon>
        <taxon>Pectinidae</taxon>
        <taxon>Mizuhopecten</taxon>
    </lineage>
</organism>
<dbReference type="InterPro" id="IPR029001">
    <property type="entry name" value="ITPase-like_fam"/>
</dbReference>
<evidence type="ECO:0000256" key="2">
    <source>
        <dbReference type="ARBA" id="ARBA00010298"/>
    </source>
</evidence>
<evidence type="ECO:0000259" key="5">
    <source>
        <dbReference type="Pfam" id="PF01931"/>
    </source>
</evidence>
<dbReference type="InterPro" id="IPR026533">
    <property type="entry name" value="NTPase/PRRC1"/>
</dbReference>
<feature type="compositionally biased region" description="Acidic residues" evidence="4">
    <location>
        <begin position="1"/>
        <end position="10"/>
    </location>
</feature>
<comment type="similarity">
    <text evidence="2">Belongs to the PRRC1 family.</text>
</comment>
<keyword evidence="3" id="KW-0333">Golgi apparatus</keyword>
<evidence type="ECO:0000256" key="4">
    <source>
        <dbReference type="SAM" id="MobiDB-lite"/>
    </source>
</evidence>
<keyword evidence="7" id="KW-1185">Reference proteome</keyword>
<dbReference type="GO" id="GO:0005794">
    <property type="term" value="C:Golgi apparatus"/>
    <property type="evidence" value="ECO:0007669"/>
    <property type="project" value="UniProtKB-SubCell"/>
</dbReference>
<evidence type="ECO:0000256" key="3">
    <source>
        <dbReference type="ARBA" id="ARBA00023034"/>
    </source>
</evidence>
<dbReference type="InterPro" id="IPR026534">
    <property type="entry name" value="PRRC1"/>
</dbReference>
<dbReference type="EMBL" id="NEDP02004063">
    <property type="protein sequence ID" value="OWF46947.1"/>
    <property type="molecule type" value="Genomic_DNA"/>
</dbReference>
<gene>
    <name evidence="6" type="ORF">KP79_PYT14919</name>
</gene>
<dbReference type="FunFam" id="3.90.950.10:FF:000017">
    <property type="entry name" value="Protein PRRC1-B"/>
    <property type="match status" value="1"/>
</dbReference>
<comment type="caution">
    <text evidence="6">The sequence shown here is derived from an EMBL/GenBank/DDBJ whole genome shotgun (WGS) entry which is preliminary data.</text>
</comment>
<dbReference type="AlphaFoldDB" id="A0A210QDW1"/>
<dbReference type="PANTHER" id="PTHR23276">
    <property type="entry name" value="PROTEIN PRRC1"/>
    <property type="match status" value="1"/>
</dbReference>
<feature type="compositionally biased region" description="Basic and acidic residues" evidence="4">
    <location>
        <begin position="13"/>
        <end position="26"/>
    </location>
</feature>
<proteinExistence type="inferred from homology"/>
<name>A0A210QDW1_MIZYE</name>
<evidence type="ECO:0000256" key="1">
    <source>
        <dbReference type="ARBA" id="ARBA00004555"/>
    </source>
</evidence>
<accession>A0A210QDW1</accession>
<comment type="subcellular location">
    <subcellularLocation>
        <location evidence="1">Golgi apparatus</location>
    </subcellularLocation>
</comment>
<dbReference type="OrthoDB" id="4968544at2759"/>
<evidence type="ECO:0000313" key="7">
    <source>
        <dbReference type="Proteomes" id="UP000242188"/>
    </source>
</evidence>
<reference evidence="6 7" key="1">
    <citation type="journal article" date="2017" name="Nat. Ecol. Evol.">
        <title>Scallop genome provides insights into evolution of bilaterian karyotype and development.</title>
        <authorList>
            <person name="Wang S."/>
            <person name="Zhang J."/>
            <person name="Jiao W."/>
            <person name="Li J."/>
            <person name="Xun X."/>
            <person name="Sun Y."/>
            <person name="Guo X."/>
            <person name="Huan P."/>
            <person name="Dong B."/>
            <person name="Zhang L."/>
            <person name="Hu X."/>
            <person name="Sun X."/>
            <person name="Wang J."/>
            <person name="Zhao C."/>
            <person name="Wang Y."/>
            <person name="Wang D."/>
            <person name="Huang X."/>
            <person name="Wang R."/>
            <person name="Lv J."/>
            <person name="Li Y."/>
            <person name="Zhang Z."/>
            <person name="Liu B."/>
            <person name="Lu W."/>
            <person name="Hui Y."/>
            <person name="Liang J."/>
            <person name="Zhou Z."/>
            <person name="Hou R."/>
            <person name="Li X."/>
            <person name="Liu Y."/>
            <person name="Li H."/>
            <person name="Ning X."/>
            <person name="Lin Y."/>
            <person name="Zhao L."/>
            <person name="Xing Q."/>
            <person name="Dou J."/>
            <person name="Li Y."/>
            <person name="Mao J."/>
            <person name="Guo H."/>
            <person name="Dou H."/>
            <person name="Li T."/>
            <person name="Mu C."/>
            <person name="Jiang W."/>
            <person name="Fu Q."/>
            <person name="Fu X."/>
            <person name="Miao Y."/>
            <person name="Liu J."/>
            <person name="Yu Q."/>
            <person name="Li R."/>
            <person name="Liao H."/>
            <person name="Li X."/>
            <person name="Kong Y."/>
            <person name="Jiang Z."/>
            <person name="Chourrout D."/>
            <person name="Li R."/>
            <person name="Bao Z."/>
        </authorList>
    </citation>
    <scope>NUCLEOTIDE SEQUENCE [LARGE SCALE GENOMIC DNA]</scope>
    <source>
        <strain evidence="6 7">PY_sf001</strain>
    </source>
</reference>
<dbReference type="Proteomes" id="UP000242188">
    <property type="component" value="Unassembled WGS sequence"/>
</dbReference>
<dbReference type="GO" id="GO:0034237">
    <property type="term" value="F:protein kinase A regulatory subunit binding"/>
    <property type="evidence" value="ECO:0007669"/>
    <property type="project" value="TreeGrafter"/>
</dbReference>
<protein>
    <submittedName>
        <fullName evidence="6">Protein PRRC1-A</fullName>
    </submittedName>
</protein>
<dbReference type="PANTHER" id="PTHR23276:SF2">
    <property type="entry name" value="PROTEIN PRRC1"/>
    <property type="match status" value="1"/>
</dbReference>
<evidence type="ECO:0000313" key="6">
    <source>
        <dbReference type="EMBL" id="OWF46947.1"/>
    </source>
</evidence>
<dbReference type="Pfam" id="PF01931">
    <property type="entry name" value="NTPase_I-T"/>
    <property type="match status" value="1"/>
</dbReference>
<feature type="compositionally biased region" description="Polar residues" evidence="4">
    <location>
        <begin position="27"/>
        <end position="44"/>
    </location>
</feature>